<evidence type="ECO:0000313" key="3">
    <source>
        <dbReference type="Proteomes" id="UP000327478"/>
    </source>
</evidence>
<dbReference type="EMBL" id="CP045650">
    <property type="protein sequence ID" value="QGA10547.1"/>
    <property type="molecule type" value="Genomic_DNA"/>
</dbReference>
<keyword evidence="3" id="KW-1185">Reference proteome</keyword>
<evidence type="ECO:0000313" key="4">
    <source>
        <dbReference type="Proteomes" id="UP000480556"/>
    </source>
</evidence>
<proteinExistence type="predicted"/>
<name>A0A5Q0P080_9GAMM</name>
<reference evidence="3 4" key="1">
    <citation type="submission" date="2019-10" db="EMBL/GenBank/DDBJ databases">
        <authorList>
            <person name="Dong K."/>
        </authorList>
    </citation>
    <scope>NUCLEOTIDE SEQUENCE [LARGE SCALE GENOMIC DNA]</scope>
    <source>
        <strain evidence="3">dk386</strain>
        <strain evidence="2">Dk386</strain>
        <strain evidence="1">Dk771</strain>
        <strain evidence="4">dk771</strain>
    </source>
</reference>
<dbReference type="Proteomes" id="UP000480556">
    <property type="component" value="Unassembled WGS sequence"/>
</dbReference>
<evidence type="ECO:0000313" key="1">
    <source>
        <dbReference type="EMBL" id="MQW92757.1"/>
    </source>
</evidence>
<organism evidence="1 4">
    <name type="scientific">Acinetobacter wanghuae</name>
    <dbReference type="NCBI Taxonomy" id="2662362"/>
    <lineage>
        <taxon>Bacteria</taxon>
        <taxon>Pseudomonadati</taxon>
        <taxon>Pseudomonadota</taxon>
        <taxon>Gammaproteobacteria</taxon>
        <taxon>Moraxellales</taxon>
        <taxon>Moraxellaceae</taxon>
        <taxon>Acinetobacter</taxon>
    </lineage>
</organism>
<gene>
    <name evidence="2" type="ORF">GFH30_03650</name>
    <name evidence="1" type="ORF">GHJ48_10220</name>
</gene>
<dbReference type="Proteomes" id="UP000327478">
    <property type="component" value="Chromosome"/>
</dbReference>
<accession>A0A5Q0P080</accession>
<dbReference type="RefSeq" id="WP_153370948.1">
    <property type="nucleotide sequence ID" value="NZ_CP045650.1"/>
</dbReference>
<dbReference type="EMBL" id="WITK01000016">
    <property type="protein sequence ID" value="MQW92757.1"/>
    <property type="molecule type" value="Genomic_DNA"/>
</dbReference>
<dbReference type="AlphaFoldDB" id="A0A5Q0P080"/>
<evidence type="ECO:0000313" key="2">
    <source>
        <dbReference type="EMBL" id="QGA10547.1"/>
    </source>
</evidence>
<sequence>MSALAFEFSLSADRLLLHIDGQNFEISKGLSHIAAQSLKQQHLNALAIEHAIDVIEQMLEQLHLDYAVQRIGVSHDLVLKQIFHLFFQDQHKIDRLMLEHAFNEFIERTEYYVRKVDTDQLSIFLYFIFIREMMHHLNVIDIEYIETS</sequence>
<protein>
    <submittedName>
        <fullName evidence="1">Uncharacterized protein</fullName>
    </submittedName>
</protein>